<dbReference type="EC" id="4.2.3.4" evidence="7 18"/>
<dbReference type="HAMAP" id="MF_00110">
    <property type="entry name" value="DHQ_synthase"/>
    <property type="match status" value="1"/>
</dbReference>
<comment type="pathway">
    <text evidence="5 18">Metabolic intermediate biosynthesis; chorismate biosynthesis; chorismate from D-erythrose 4-phosphate and phosphoenolpyruvate: step 2/7.</text>
</comment>
<feature type="domain" description="3-dehydroquinate synthase C-terminal" evidence="20">
    <location>
        <begin position="180"/>
        <end position="323"/>
    </location>
</feature>
<dbReference type="CDD" id="cd08195">
    <property type="entry name" value="DHQS"/>
    <property type="match status" value="1"/>
</dbReference>
<comment type="similarity">
    <text evidence="6 18">Belongs to the sugar phosphate cyclases superfamily. Dehydroquinate synthase family.</text>
</comment>
<name>A0A227KCC6_9BURK</name>
<comment type="cofactor">
    <cofactor evidence="18">
        <name>Co(2+)</name>
        <dbReference type="ChEBI" id="CHEBI:48828"/>
    </cofactor>
    <cofactor evidence="18">
        <name>Zn(2+)</name>
        <dbReference type="ChEBI" id="CHEBI:29105"/>
    </cofactor>
    <text evidence="18">Binds 1 divalent metal cation per subunit. Can use either Co(2+) or Zn(2+).</text>
</comment>
<feature type="binding site" evidence="18">
    <location>
        <begin position="104"/>
        <end position="108"/>
    </location>
    <ligand>
        <name>NAD(+)</name>
        <dbReference type="ChEBI" id="CHEBI:57540"/>
    </ligand>
</feature>
<dbReference type="GO" id="GO:0003856">
    <property type="term" value="F:3-dehydroquinate synthase activity"/>
    <property type="evidence" value="ECO:0007669"/>
    <property type="project" value="UniProtKB-UniRule"/>
</dbReference>
<evidence type="ECO:0000256" key="17">
    <source>
        <dbReference type="ARBA" id="ARBA00023285"/>
    </source>
</evidence>
<dbReference type="AlphaFoldDB" id="A0A227KCC6"/>
<keyword evidence="9 18" id="KW-0963">Cytoplasm</keyword>
<evidence type="ECO:0000256" key="15">
    <source>
        <dbReference type="ARBA" id="ARBA00023141"/>
    </source>
</evidence>
<keyword evidence="12 18" id="KW-0547">Nucleotide-binding</keyword>
<dbReference type="Gene3D" id="1.20.1090.10">
    <property type="entry name" value="Dehydroquinate synthase-like - alpha domain"/>
    <property type="match status" value="1"/>
</dbReference>
<evidence type="ECO:0000256" key="1">
    <source>
        <dbReference type="ARBA" id="ARBA00001393"/>
    </source>
</evidence>
<dbReference type="SUPFAM" id="SSF56796">
    <property type="entry name" value="Dehydroquinate synthase-like"/>
    <property type="match status" value="1"/>
</dbReference>
<evidence type="ECO:0000256" key="3">
    <source>
        <dbReference type="ARBA" id="ARBA00003485"/>
    </source>
</evidence>
<dbReference type="GO" id="GO:0005737">
    <property type="term" value="C:cytoplasm"/>
    <property type="evidence" value="ECO:0007669"/>
    <property type="project" value="UniProtKB-SubCell"/>
</dbReference>
<evidence type="ECO:0000256" key="13">
    <source>
        <dbReference type="ARBA" id="ARBA00022833"/>
    </source>
</evidence>
<dbReference type="Proteomes" id="UP000214610">
    <property type="component" value="Unassembled WGS sequence"/>
</dbReference>
<feature type="domain" description="3-dehydroquinate synthase N-terminal" evidence="19">
    <location>
        <begin position="67"/>
        <end position="178"/>
    </location>
</feature>
<evidence type="ECO:0000259" key="19">
    <source>
        <dbReference type="Pfam" id="PF01761"/>
    </source>
</evidence>
<gene>
    <name evidence="18" type="primary">aroB</name>
    <name evidence="21" type="ORF">ADH67_13130</name>
</gene>
<comment type="function">
    <text evidence="3 18">Catalyzes the conversion of 3-deoxy-D-arabino-heptulosonate 7-phosphate (DAHP) to dehydroquinate (DHQ).</text>
</comment>
<dbReference type="InterPro" id="IPR056179">
    <property type="entry name" value="DHQS_C"/>
</dbReference>
<dbReference type="PIRSF" id="PIRSF001455">
    <property type="entry name" value="DHQ_synth"/>
    <property type="match status" value="1"/>
</dbReference>
<comment type="cofactor">
    <cofactor evidence="2 18">
        <name>NAD(+)</name>
        <dbReference type="ChEBI" id="CHEBI:57540"/>
    </cofactor>
</comment>
<feature type="binding site" evidence="18">
    <location>
        <position position="263"/>
    </location>
    <ligand>
        <name>Zn(2+)</name>
        <dbReference type="ChEBI" id="CHEBI:29105"/>
    </ligand>
</feature>
<feature type="binding site" evidence="18">
    <location>
        <begin position="128"/>
        <end position="129"/>
    </location>
    <ligand>
        <name>NAD(+)</name>
        <dbReference type="ChEBI" id="CHEBI:57540"/>
    </ligand>
</feature>
<evidence type="ECO:0000259" key="20">
    <source>
        <dbReference type="Pfam" id="PF24621"/>
    </source>
</evidence>
<keyword evidence="10 18" id="KW-0028">Amino-acid biosynthesis</keyword>
<dbReference type="InterPro" id="IPR030963">
    <property type="entry name" value="DHQ_synth_fam"/>
</dbReference>
<comment type="catalytic activity">
    <reaction evidence="1 18">
        <text>7-phospho-2-dehydro-3-deoxy-D-arabino-heptonate = 3-dehydroquinate + phosphate</text>
        <dbReference type="Rhea" id="RHEA:21968"/>
        <dbReference type="ChEBI" id="CHEBI:32364"/>
        <dbReference type="ChEBI" id="CHEBI:43474"/>
        <dbReference type="ChEBI" id="CHEBI:58394"/>
        <dbReference type="EC" id="4.2.3.4"/>
    </reaction>
</comment>
<dbReference type="PANTHER" id="PTHR43622">
    <property type="entry name" value="3-DEHYDROQUINATE SYNTHASE"/>
    <property type="match status" value="1"/>
</dbReference>
<feature type="binding site" evidence="18">
    <location>
        <begin position="70"/>
        <end position="75"/>
    </location>
    <ligand>
        <name>NAD(+)</name>
        <dbReference type="ChEBI" id="CHEBI:57540"/>
    </ligand>
</feature>
<comment type="subcellular location">
    <subcellularLocation>
        <location evidence="4 18">Cytoplasm</location>
    </subcellularLocation>
</comment>
<evidence type="ECO:0000256" key="14">
    <source>
        <dbReference type="ARBA" id="ARBA00023027"/>
    </source>
</evidence>
<keyword evidence="17 18" id="KW-0170">Cobalt</keyword>
<dbReference type="GO" id="GO:0000166">
    <property type="term" value="F:nucleotide binding"/>
    <property type="evidence" value="ECO:0007669"/>
    <property type="project" value="UniProtKB-KW"/>
</dbReference>
<evidence type="ECO:0000256" key="16">
    <source>
        <dbReference type="ARBA" id="ARBA00023239"/>
    </source>
</evidence>
<evidence type="ECO:0000256" key="9">
    <source>
        <dbReference type="ARBA" id="ARBA00022490"/>
    </source>
</evidence>
<dbReference type="UniPathway" id="UPA00053">
    <property type="reaction ID" value="UER00085"/>
</dbReference>
<dbReference type="GO" id="GO:0009423">
    <property type="term" value="P:chorismate biosynthetic process"/>
    <property type="evidence" value="ECO:0007669"/>
    <property type="project" value="UniProtKB-UniRule"/>
</dbReference>
<reference evidence="22" key="1">
    <citation type="submission" date="2017-05" db="EMBL/GenBank/DDBJ databases">
        <title>Improved OligoMM genomes.</title>
        <authorList>
            <person name="Garzetti D."/>
        </authorList>
    </citation>
    <scope>NUCLEOTIDE SEQUENCE [LARGE SCALE GENOMIC DNA]</scope>
    <source>
        <strain evidence="22">YL45</strain>
    </source>
</reference>
<dbReference type="NCBIfam" id="TIGR01357">
    <property type="entry name" value="aroB"/>
    <property type="match status" value="1"/>
</dbReference>
<proteinExistence type="inferred from homology"/>
<feature type="binding site" evidence="18">
    <location>
        <position position="183"/>
    </location>
    <ligand>
        <name>Zn(2+)</name>
        <dbReference type="ChEBI" id="CHEBI:29105"/>
    </ligand>
</feature>
<keyword evidence="14 18" id="KW-0520">NAD</keyword>
<evidence type="ECO:0000313" key="21">
    <source>
        <dbReference type="EMBL" id="OXE44088.1"/>
    </source>
</evidence>
<evidence type="ECO:0000256" key="7">
    <source>
        <dbReference type="ARBA" id="ARBA00013031"/>
    </source>
</evidence>
<dbReference type="GeneID" id="78362903"/>
<dbReference type="InterPro" id="IPR016037">
    <property type="entry name" value="DHQ_synth_AroB"/>
</dbReference>
<protein>
    <recommendedName>
        <fullName evidence="8 18">3-dehydroquinate synthase</fullName>
        <shortName evidence="18">DHQS</shortName>
        <ecNumber evidence="7 18">4.2.3.4</ecNumber>
    </recommendedName>
</protein>
<dbReference type="GO" id="GO:0008652">
    <property type="term" value="P:amino acid biosynthetic process"/>
    <property type="evidence" value="ECO:0007669"/>
    <property type="project" value="UniProtKB-KW"/>
</dbReference>
<dbReference type="RefSeq" id="WP_066595417.1">
    <property type="nucleotide sequence ID" value="NZ_CAJTBZ010000024.1"/>
</dbReference>
<sequence>MISIDVSVRSAPYKIYLGENILPQLAQELKKIHPSSALIVTNTTVGPLYGEKVRKICNKGVRTEYLELPDGEAFKNWDSVFMVLTKLAEMGADRKSVVVALGGGVVGDLAGFAASIYMRGIKFIQVPTTLLAQVDSSVGGKTGMNMAAGKNMIGSFHQPSAVIADSSVLKTLPAREVSAGIGEIIKHGMLADADYFADLEANMESLVALDSGKTAEIVAGSCKIKSAVVAEDEKEAGRRACLNLGHTFGHAIEKLTGYGTWLHGEAVGCGLILAANLSQKLGNLTKEDVERVRKLLERANLPVRIEGLSVDEAIRAMKGDKKSTGGVIHFVLLNKLGESYVSEVPEELVREVLVEGGYVA</sequence>
<dbReference type="GO" id="GO:0009073">
    <property type="term" value="P:aromatic amino acid family biosynthetic process"/>
    <property type="evidence" value="ECO:0007669"/>
    <property type="project" value="UniProtKB-KW"/>
</dbReference>
<feature type="binding site" evidence="18">
    <location>
        <position position="141"/>
    </location>
    <ligand>
        <name>NAD(+)</name>
        <dbReference type="ChEBI" id="CHEBI:57540"/>
    </ligand>
</feature>
<dbReference type="Pfam" id="PF01761">
    <property type="entry name" value="DHQ_synthase"/>
    <property type="match status" value="1"/>
</dbReference>
<evidence type="ECO:0000256" key="18">
    <source>
        <dbReference type="HAMAP-Rule" id="MF_00110"/>
    </source>
</evidence>
<accession>A0A227KCC6</accession>
<evidence type="ECO:0000256" key="5">
    <source>
        <dbReference type="ARBA" id="ARBA00004661"/>
    </source>
</evidence>
<dbReference type="PANTHER" id="PTHR43622:SF7">
    <property type="entry name" value="3-DEHYDROQUINATE SYNTHASE, CHLOROPLASTIC"/>
    <property type="match status" value="1"/>
</dbReference>
<feature type="binding site" evidence="18">
    <location>
        <position position="246"/>
    </location>
    <ligand>
        <name>Zn(2+)</name>
        <dbReference type="ChEBI" id="CHEBI:29105"/>
    </ligand>
</feature>
<dbReference type="InterPro" id="IPR050071">
    <property type="entry name" value="Dehydroquinate_synthase"/>
</dbReference>
<evidence type="ECO:0000313" key="22">
    <source>
        <dbReference type="Proteomes" id="UP000214610"/>
    </source>
</evidence>
<dbReference type="InterPro" id="IPR030960">
    <property type="entry name" value="DHQS/DOIS_N"/>
</dbReference>
<evidence type="ECO:0000256" key="10">
    <source>
        <dbReference type="ARBA" id="ARBA00022605"/>
    </source>
</evidence>
<dbReference type="Pfam" id="PF24621">
    <property type="entry name" value="DHQS_C"/>
    <property type="match status" value="1"/>
</dbReference>
<evidence type="ECO:0000256" key="6">
    <source>
        <dbReference type="ARBA" id="ARBA00005412"/>
    </source>
</evidence>
<evidence type="ECO:0000256" key="4">
    <source>
        <dbReference type="ARBA" id="ARBA00004496"/>
    </source>
</evidence>
<evidence type="ECO:0000256" key="8">
    <source>
        <dbReference type="ARBA" id="ARBA00017684"/>
    </source>
</evidence>
<comment type="caution">
    <text evidence="21">The sequence shown here is derived from an EMBL/GenBank/DDBJ whole genome shotgun (WGS) entry which is preliminary data.</text>
</comment>
<keyword evidence="11 18" id="KW-0479">Metal-binding</keyword>
<feature type="binding site" evidence="18">
    <location>
        <position position="150"/>
    </location>
    <ligand>
        <name>NAD(+)</name>
        <dbReference type="ChEBI" id="CHEBI:57540"/>
    </ligand>
</feature>
<keyword evidence="22" id="KW-1185">Reference proteome</keyword>
<evidence type="ECO:0000256" key="12">
    <source>
        <dbReference type="ARBA" id="ARBA00022741"/>
    </source>
</evidence>
<evidence type="ECO:0000256" key="11">
    <source>
        <dbReference type="ARBA" id="ARBA00022723"/>
    </source>
</evidence>
<keyword evidence="16 18" id="KW-0456">Lyase</keyword>
<keyword evidence="15 18" id="KW-0057">Aromatic amino acid biosynthesis</keyword>
<comment type="caution">
    <text evidence="18">Lacks conserved residue(s) required for the propagation of feature annotation.</text>
</comment>
<evidence type="ECO:0000256" key="2">
    <source>
        <dbReference type="ARBA" id="ARBA00001911"/>
    </source>
</evidence>
<organism evidence="21 22">
    <name type="scientific">Turicimonas muris</name>
    <dbReference type="NCBI Taxonomy" id="1796652"/>
    <lineage>
        <taxon>Bacteria</taxon>
        <taxon>Pseudomonadati</taxon>
        <taxon>Pseudomonadota</taxon>
        <taxon>Betaproteobacteria</taxon>
        <taxon>Burkholderiales</taxon>
        <taxon>Sutterellaceae</taxon>
        <taxon>Turicimonas</taxon>
    </lineage>
</organism>
<dbReference type="Gene3D" id="3.40.50.1970">
    <property type="match status" value="1"/>
</dbReference>
<dbReference type="GO" id="GO:0046872">
    <property type="term" value="F:metal ion binding"/>
    <property type="evidence" value="ECO:0007669"/>
    <property type="project" value="UniProtKB-KW"/>
</dbReference>
<dbReference type="EMBL" id="NHMP01000019">
    <property type="protein sequence ID" value="OXE44088.1"/>
    <property type="molecule type" value="Genomic_DNA"/>
</dbReference>
<keyword evidence="13 18" id="KW-0862">Zinc</keyword>
<dbReference type="FunFam" id="3.40.50.1970:FF:000001">
    <property type="entry name" value="3-dehydroquinate synthase"/>
    <property type="match status" value="1"/>
</dbReference>